<gene>
    <name evidence="2" type="ORF">JYU14_00150</name>
</gene>
<keyword evidence="1" id="KW-1133">Transmembrane helix</keyword>
<feature type="transmembrane region" description="Helical" evidence="1">
    <location>
        <begin position="169"/>
        <end position="191"/>
    </location>
</feature>
<keyword evidence="1" id="KW-0472">Membrane</keyword>
<name>A0ABS3APB4_9BACT</name>
<proteinExistence type="predicted"/>
<reference evidence="2 3" key="1">
    <citation type="submission" date="2021-02" db="EMBL/GenBank/DDBJ databases">
        <title>Activity-based single-cell genomes from oceanic crustal fluid captures similar information to metagenomic and metatranscriptomic surveys with orders of magnitude less sampling.</title>
        <authorList>
            <person name="D'Angelo T.S."/>
            <person name="Orcutt B.N."/>
        </authorList>
    </citation>
    <scope>NUCLEOTIDE SEQUENCE [LARGE SCALE GENOMIC DNA]</scope>
    <source>
        <strain evidence="2">AH-315-G07</strain>
    </source>
</reference>
<dbReference type="EMBL" id="JAFITR010000001">
    <property type="protein sequence ID" value="MBN4066482.1"/>
    <property type="molecule type" value="Genomic_DNA"/>
</dbReference>
<organism evidence="2 3">
    <name type="scientific">Simkania negevensis</name>
    <dbReference type="NCBI Taxonomy" id="83561"/>
    <lineage>
        <taxon>Bacteria</taxon>
        <taxon>Pseudomonadati</taxon>
        <taxon>Chlamydiota</taxon>
        <taxon>Chlamydiia</taxon>
        <taxon>Parachlamydiales</taxon>
        <taxon>Simkaniaceae</taxon>
        <taxon>Simkania</taxon>
    </lineage>
</organism>
<evidence type="ECO:0000313" key="3">
    <source>
        <dbReference type="Proteomes" id="UP000722121"/>
    </source>
</evidence>
<feature type="transmembrane region" description="Helical" evidence="1">
    <location>
        <begin position="197"/>
        <end position="216"/>
    </location>
</feature>
<keyword evidence="1" id="KW-0812">Transmembrane</keyword>
<evidence type="ECO:0000313" key="2">
    <source>
        <dbReference type="EMBL" id="MBN4066482.1"/>
    </source>
</evidence>
<evidence type="ECO:0000256" key="1">
    <source>
        <dbReference type="SAM" id="Phobius"/>
    </source>
</evidence>
<feature type="transmembrane region" description="Helical" evidence="1">
    <location>
        <begin position="107"/>
        <end position="132"/>
    </location>
</feature>
<dbReference type="Proteomes" id="UP000722121">
    <property type="component" value="Unassembled WGS sequence"/>
</dbReference>
<keyword evidence="3" id="KW-1185">Reference proteome</keyword>
<protein>
    <submittedName>
        <fullName evidence="2">Uncharacterized protein</fullName>
    </submittedName>
</protein>
<accession>A0ABS3APB4</accession>
<sequence>MFAGIENCHPSCWPAQATSPVAEAASPPGNVPSIDERIIHVAALDYSLQAQQSNSLASEIDYASKKLNGLHAAFLEKSKLIREKLKAVDCVAKVKAFVAYASGVLTLAAGVTLISTGVGVVAGSLLIAAGALTLTNQLMNDTGGWQAIAKLLCKDDKEKQEKIVKTIEIACLCLVTALSIGGYGLGGVAALSGMARILFFGGVSIVQIGWGTIYITEAYYRSAAKNIHAETIDLEGDIEKISDARADRLDALRGSTECLRKVNEMVNRFFASRERIAHAT</sequence>
<comment type="caution">
    <text evidence="2">The sequence shown here is derived from an EMBL/GenBank/DDBJ whole genome shotgun (WGS) entry which is preliminary data.</text>
</comment>